<proteinExistence type="predicted"/>
<accession>A0A1H8ECL5</accession>
<dbReference type="AlphaFoldDB" id="A0A1H8ECL5"/>
<dbReference type="InterPro" id="IPR008490">
    <property type="entry name" value="Transposase_InsH_N"/>
</dbReference>
<keyword evidence="3" id="KW-1185">Reference proteome</keyword>
<dbReference type="InterPro" id="IPR047710">
    <property type="entry name" value="Transpos_IS5-like"/>
</dbReference>
<evidence type="ECO:0000313" key="2">
    <source>
        <dbReference type="EMBL" id="SEN17225.1"/>
    </source>
</evidence>
<feature type="domain" description="Transposase InsH N-terminal" evidence="1">
    <location>
        <begin position="18"/>
        <end position="115"/>
    </location>
</feature>
<gene>
    <name evidence="2" type="ORF">SAMN04489859_10027</name>
</gene>
<evidence type="ECO:0000313" key="3">
    <source>
        <dbReference type="Proteomes" id="UP000199054"/>
    </source>
</evidence>
<dbReference type="STRING" id="34002.SAMN04489859_10027"/>
<dbReference type="Pfam" id="PF05598">
    <property type="entry name" value="DUF772"/>
    <property type="match status" value="1"/>
</dbReference>
<dbReference type="Proteomes" id="UP000199054">
    <property type="component" value="Unassembled WGS sequence"/>
</dbReference>
<dbReference type="PANTHER" id="PTHR33803">
    <property type="entry name" value="IS1478 TRANSPOSASE"/>
    <property type="match status" value="1"/>
</dbReference>
<name>A0A1H8ECL5_9RHOB</name>
<protein>
    <submittedName>
        <fullName evidence="2">Transposase, IS4 family</fullName>
    </submittedName>
</protein>
<reference evidence="2 3" key="1">
    <citation type="submission" date="2016-10" db="EMBL/GenBank/DDBJ databases">
        <authorList>
            <person name="de Groot N.N."/>
        </authorList>
    </citation>
    <scope>NUCLEOTIDE SEQUENCE [LARGE SCALE GENOMIC DNA]</scope>
    <source>
        <strain evidence="2 3">DSM 8512</strain>
    </source>
</reference>
<dbReference type="NCBIfam" id="NF033578">
    <property type="entry name" value="transpos_IS5_1"/>
    <property type="match status" value="1"/>
</dbReference>
<dbReference type="PANTHER" id="PTHR33803:SF3">
    <property type="entry name" value="BLL1974 PROTEIN"/>
    <property type="match status" value="1"/>
</dbReference>
<sequence length="390" mass="44043">MKPHSPTPEQDDLLRPRLVDMIDARHELVKLAALIDWEFFEREWAGFFPSATGRPATSPRLIAGLMYLQHTFHLSDEAVVARWVENPYYQHFTGETFFQHRPPIDPSSLVRWRKRIGEEGVEWLLSKTIEAGRASGMVSDKSLKCVAVDTTVMEKNIVHPTDARLYERARALLVGLAKEAGIELRQSYARLAPRLTAQVGRYAHARQFKRMRKALRQLKGYAGRIRRDLRRHLQDIPEGALRDRILEALWLVGRLLEQTPKSKGKIYSLHEPEVDCISKGKARVRYEFGTKVSLATTIDGGFVVGARSFPGNPYDGHTLGPALEQVAILTDHLPDLAVVDRGYRGHGVSSTKVLISGMRRGLTPLLAKLLKRRSAIEPEIGHMKMDGRLA</sequence>
<dbReference type="EMBL" id="FODE01000002">
    <property type="protein sequence ID" value="SEN17225.1"/>
    <property type="molecule type" value="Genomic_DNA"/>
</dbReference>
<evidence type="ECO:0000259" key="1">
    <source>
        <dbReference type="Pfam" id="PF05598"/>
    </source>
</evidence>
<organism evidence="2 3">
    <name type="scientific">Paracoccus alcaliphilus</name>
    <dbReference type="NCBI Taxonomy" id="34002"/>
    <lineage>
        <taxon>Bacteria</taxon>
        <taxon>Pseudomonadati</taxon>
        <taxon>Pseudomonadota</taxon>
        <taxon>Alphaproteobacteria</taxon>
        <taxon>Rhodobacterales</taxon>
        <taxon>Paracoccaceae</taxon>
        <taxon>Paracoccus</taxon>
    </lineage>
</organism>